<dbReference type="EMBL" id="JH159151">
    <property type="protein sequence ID" value="EGZ27838.1"/>
    <property type="molecule type" value="Genomic_DNA"/>
</dbReference>
<reference evidence="2 3" key="1">
    <citation type="journal article" date="2006" name="Science">
        <title>Phytophthora genome sequences uncover evolutionary origins and mechanisms of pathogenesis.</title>
        <authorList>
            <person name="Tyler B.M."/>
            <person name="Tripathy S."/>
            <person name="Zhang X."/>
            <person name="Dehal P."/>
            <person name="Jiang R.H."/>
            <person name="Aerts A."/>
            <person name="Arredondo F.D."/>
            <person name="Baxter L."/>
            <person name="Bensasson D."/>
            <person name="Beynon J.L."/>
            <person name="Chapman J."/>
            <person name="Damasceno C.M."/>
            <person name="Dorrance A.E."/>
            <person name="Dou D."/>
            <person name="Dickerman A.W."/>
            <person name="Dubchak I.L."/>
            <person name="Garbelotto M."/>
            <person name="Gijzen M."/>
            <person name="Gordon S.G."/>
            <person name="Govers F."/>
            <person name="Grunwald N.J."/>
            <person name="Huang W."/>
            <person name="Ivors K.L."/>
            <person name="Jones R.W."/>
            <person name="Kamoun S."/>
            <person name="Krampis K."/>
            <person name="Lamour K.H."/>
            <person name="Lee M.K."/>
            <person name="McDonald W.H."/>
            <person name="Medina M."/>
            <person name="Meijer H.J."/>
            <person name="Nordberg E.K."/>
            <person name="Maclean D.J."/>
            <person name="Ospina-Giraldo M.D."/>
            <person name="Morris P.F."/>
            <person name="Phuntumart V."/>
            <person name="Putnam N.H."/>
            <person name="Rash S."/>
            <person name="Rose J.K."/>
            <person name="Sakihama Y."/>
            <person name="Salamov A.A."/>
            <person name="Savidor A."/>
            <person name="Scheuring C.F."/>
            <person name="Smith B.M."/>
            <person name="Sobral B.W."/>
            <person name="Terry A."/>
            <person name="Torto-Alalibo T.A."/>
            <person name="Win J."/>
            <person name="Xu Z."/>
            <person name="Zhang H."/>
            <person name="Grigoriev I.V."/>
            <person name="Rokhsar D.S."/>
            <person name="Boore J.L."/>
        </authorList>
    </citation>
    <scope>NUCLEOTIDE SEQUENCE [LARGE SCALE GENOMIC DNA]</scope>
    <source>
        <strain evidence="2 3">P6497</strain>
    </source>
</reference>
<dbReference type="Proteomes" id="UP000002640">
    <property type="component" value="Unassembled WGS sequence"/>
</dbReference>
<keyword evidence="3" id="KW-1185">Reference proteome</keyword>
<organism evidence="2 3">
    <name type="scientific">Phytophthora sojae (strain P6497)</name>
    <name type="common">Soybean stem and root rot agent</name>
    <name type="synonym">Phytophthora megasperma f. sp. glycines</name>
    <dbReference type="NCBI Taxonomy" id="1094619"/>
    <lineage>
        <taxon>Eukaryota</taxon>
        <taxon>Sar</taxon>
        <taxon>Stramenopiles</taxon>
        <taxon>Oomycota</taxon>
        <taxon>Peronosporomycetes</taxon>
        <taxon>Peronosporales</taxon>
        <taxon>Peronosporaceae</taxon>
        <taxon>Phytophthora</taxon>
    </lineage>
</organism>
<evidence type="ECO:0000256" key="1">
    <source>
        <dbReference type="SAM" id="MobiDB-lite"/>
    </source>
</evidence>
<proteinExistence type="predicted"/>
<evidence type="ECO:0000313" key="3">
    <source>
        <dbReference type="Proteomes" id="UP000002640"/>
    </source>
</evidence>
<dbReference type="RefSeq" id="XP_009515113.1">
    <property type="nucleotide sequence ID" value="XM_009516818.1"/>
</dbReference>
<gene>
    <name evidence="2" type="ORF">PHYSODRAFT_321562</name>
</gene>
<feature type="region of interest" description="Disordered" evidence="1">
    <location>
        <begin position="85"/>
        <end position="105"/>
    </location>
</feature>
<dbReference type="KEGG" id="psoj:PHYSODRAFT_321562"/>
<protein>
    <submittedName>
        <fullName evidence="2">Uncharacterized protein</fullName>
    </submittedName>
</protein>
<sequence>MDQAADDAPRAAPPLPSASGDLVLATASLDIPVSDVALAQTVYATPATTQTELDARTSSLALALPHSETPSQLFALGVVAASARNQDSHRRVGNQKKKANTGETSIATKQPSFAWTTAAADALLRARFDTAATFFSKLCCRTLAAANRTP</sequence>
<accession>G4YK76</accession>
<dbReference type="GeneID" id="20644679"/>
<dbReference type="AlphaFoldDB" id="G4YK76"/>
<name>G4YK76_PHYSP</name>
<dbReference type="InParanoid" id="G4YK76"/>
<evidence type="ECO:0000313" key="2">
    <source>
        <dbReference type="EMBL" id="EGZ27838.1"/>
    </source>
</evidence>